<reference evidence="4 5" key="1">
    <citation type="journal article" date="2019" name="Sci. Rep.">
        <title>Orb-weaving spider Araneus ventricosus genome elucidates the spidroin gene catalogue.</title>
        <authorList>
            <person name="Kono N."/>
            <person name="Nakamura H."/>
            <person name="Ohtoshi R."/>
            <person name="Moran D.A.P."/>
            <person name="Shinohara A."/>
            <person name="Yoshida Y."/>
            <person name="Fujiwara M."/>
            <person name="Mori M."/>
            <person name="Tomita M."/>
            <person name="Arakawa K."/>
        </authorList>
    </citation>
    <scope>NUCLEOTIDE SEQUENCE [LARGE SCALE GENOMIC DNA]</scope>
</reference>
<dbReference type="SMART" id="SM00355">
    <property type="entry name" value="ZnF_C2H2"/>
    <property type="match status" value="1"/>
</dbReference>
<feature type="compositionally biased region" description="Polar residues" evidence="2">
    <location>
        <begin position="13"/>
        <end position="24"/>
    </location>
</feature>
<gene>
    <name evidence="4" type="ORF">AVEN_109042_1</name>
</gene>
<dbReference type="Proteomes" id="UP000499080">
    <property type="component" value="Unassembled WGS sequence"/>
</dbReference>
<feature type="compositionally biased region" description="Low complexity" evidence="2">
    <location>
        <begin position="250"/>
        <end position="259"/>
    </location>
</feature>
<protein>
    <recommendedName>
        <fullName evidence="3">C2H2-type domain-containing protein</fullName>
    </recommendedName>
</protein>
<name>A0A4Y2R7D6_ARAVE</name>
<dbReference type="EMBL" id="BGPR01016062">
    <property type="protein sequence ID" value="GBN71684.1"/>
    <property type="molecule type" value="Genomic_DNA"/>
</dbReference>
<evidence type="ECO:0000256" key="1">
    <source>
        <dbReference type="PROSITE-ProRule" id="PRU00042"/>
    </source>
</evidence>
<dbReference type="InterPro" id="IPR013087">
    <property type="entry name" value="Znf_C2H2_type"/>
</dbReference>
<feature type="compositionally biased region" description="Basic and acidic residues" evidence="2">
    <location>
        <begin position="237"/>
        <end position="249"/>
    </location>
</feature>
<accession>A0A4Y2R7D6</accession>
<feature type="compositionally biased region" description="Polar residues" evidence="2">
    <location>
        <begin position="219"/>
        <end position="235"/>
    </location>
</feature>
<dbReference type="SUPFAM" id="SSF57667">
    <property type="entry name" value="beta-beta-alpha zinc fingers"/>
    <property type="match status" value="1"/>
</dbReference>
<dbReference type="PROSITE" id="PS00028">
    <property type="entry name" value="ZINC_FINGER_C2H2_1"/>
    <property type="match status" value="1"/>
</dbReference>
<dbReference type="PROSITE" id="PS50157">
    <property type="entry name" value="ZINC_FINGER_C2H2_2"/>
    <property type="match status" value="1"/>
</dbReference>
<dbReference type="OrthoDB" id="8856548at2759"/>
<feature type="region of interest" description="Disordered" evidence="2">
    <location>
        <begin position="1"/>
        <end position="25"/>
    </location>
</feature>
<organism evidence="4 5">
    <name type="scientific">Araneus ventricosus</name>
    <name type="common">Orbweaver spider</name>
    <name type="synonym">Epeira ventricosa</name>
    <dbReference type="NCBI Taxonomy" id="182803"/>
    <lineage>
        <taxon>Eukaryota</taxon>
        <taxon>Metazoa</taxon>
        <taxon>Ecdysozoa</taxon>
        <taxon>Arthropoda</taxon>
        <taxon>Chelicerata</taxon>
        <taxon>Arachnida</taxon>
        <taxon>Araneae</taxon>
        <taxon>Araneomorphae</taxon>
        <taxon>Entelegynae</taxon>
        <taxon>Araneoidea</taxon>
        <taxon>Araneidae</taxon>
        <taxon>Araneus</taxon>
    </lineage>
</organism>
<dbReference type="GO" id="GO:0008270">
    <property type="term" value="F:zinc ion binding"/>
    <property type="evidence" value="ECO:0007669"/>
    <property type="project" value="UniProtKB-KW"/>
</dbReference>
<evidence type="ECO:0000259" key="3">
    <source>
        <dbReference type="PROSITE" id="PS50157"/>
    </source>
</evidence>
<sequence>MAHPESALPLLPQPTNSSRKSTNPIGEVKIRAIGNSPCQREEVSSAREDFISPYEDSAVNEFYRNEDCDASSFPNQNILLEQKKLLKHFSKNHTSMNTLSPGIRNTWCQTQPSRCQDKEAETPGNFNSIVEPFSFSGAKPQHLMDFYHQSSKQGRENQSSMNIILEKQITVESSETESQDSPIDLTGSSLIAPESCTSHFVTENVIDRNMFRDSKEKGGNSSDTLNKRGNSSSENFFPKDLKREKEISKQKSGTSQQQTRIEGVENFRRKRAPTSKKGIKCWKCRKGFTNESELNSHMQNHDEPKQNKSDQGSKEFSHDCE</sequence>
<feature type="region of interest" description="Disordered" evidence="2">
    <location>
        <begin position="292"/>
        <end position="321"/>
    </location>
</feature>
<keyword evidence="5" id="KW-1185">Reference proteome</keyword>
<evidence type="ECO:0000256" key="2">
    <source>
        <dbReference type="SAM" id="MobiDB-lite"/>
    </source>
</evidence>
<comment type="caution">
    <text evidence="4">The sequence shown here is derived from an EMBL/GenBank/DDBJ whole genome shotgun (WGS) entry which is preliminary data.</text>
</comment>
<feature type="domain" description="C2H2-type" evidence="3">
    <location>
        <begin position="279"/>
        <end position="306"/>
    </location>
</feature>
<feature type="compositionally biased region" description="Basic residues" evidence="2">
    <location>
        <begin position="268"/>
        <end position="277"/>
    </location>
</feature>
<feature type="region of interest" description="Disordered" evidence="2">
    <location>
        <begin position="211"/>
        <end position="277"/>
    </location>
</feature>
<dbReference type="InterPro" id="IPR036236">
    <property type="entry name" value="Znf_C2H2_sf"/>
</dbReference>
<feature type="compositionally biased region" description="Basic and acidic residues" evidence="2">
    <location>
        <begin position="299"/>
        <end position="321"/>
    </location>
</feature>
<evidence type="ECO:0000313" key="4">
    <source>
        <dbReference type="EMBL" id="GBN71684.1"/>
    </source>
</evidence>
<keyword evidence="1" id="KW-0479">Metal-binding</keyword>
<feature type="region of interest" description="Disordered" evidence="2">
    <location>
        <begin position="171"/>
        <end position="190"/>
    </location>
</feature>
<proteinExistence type="predicted"/>
<keyword evidence="1" id="KW-0862">Zinc</keyword>
<keyword evidence="1" id="KW-0863">Zinc-finger</keyword>
<evidence type="ECO:0000313" key="5">
    <source>
        <dbReference type="Proteomes" id="UP000499080"/>
    </source>
</evidence>
<dbReference type="AlphaFoldDB" id="A0A4Y2R7D6"/>